<accession>A0A0R3X912</accession>
<dbReference type="OrthoDB" id="9449012at2759"/>
<sequence>MVLLVGDSSFKLVSSDTHSLRNFWRSGFMDLFDAYSKLSLGESLRDAKIVEIKSGDGILYVHQGEMVTVRYAPDALSTEFGGRIDTSLPRYVGTSEMTSCHAVFVTSPAGYAMGHLDGRGEGRLTKAFFSTVIEFFESITSSNETLDVHVVGGFLDDKSFSKDLSFQIFKELLVSKRVFKLQTLKSYILNDCIISESSNQLHMPIIRAVVFDTFASALFPATIQPEARGPLSVLRSSYVYSISARSQMHNILDPISHRLILRPFVIDEKTMEVLKLIGHYSRQQLQDFSTTPKQETDHFYEMLRRASVLLTTLKKEKLDIFAGGNLEFVFDEGEQQWCPVNPHAKEATKISLICFK</sequence>
<name>A0A0R3X912_HYDTA</name>
<dbReference type="PANTHER" id="PTHR12498:SF0">
    <property type="entry name" value="PROTEIN N-TERMINAL ASPARAGINE AMIDOHYDROLASE"/>
    <property type="match status" value="1"/>
</dbReference>
<dbReference type="InterPro" id="IPR026750">
    <property type="entry name" value="NTAN1"/>
</dbReference>
<evidence type="ECO:0000313" key="2">
    <source>
        <dbReference type="Proteomes" id="UP000274429"/>
    </source>
</evidence>
<evidence type="ECO:0000313" key="3">
    <source>
        <dbReference type="WBParaSite" id="TTAC_0001003701-mRNA-1"/>
    </source>
</evidence>
<keyword evidence="2" id="KW-1185">Reference proteome</keyword>
<dbReference type="AlphaFoldDB" id="A0A0R3X912"/>
<evidence type="ECO:0000313" key="1">
    <source>
        <dbReference type="EMBL" id="VDM35002.1"/>
    </source>
</evidence>
<organism evidence="3">
    <name type="scientific">Hydatigena taeniaeformis</name>
    <name type="common">Feline tapeworm</name>
    <name type="synonym">Taenia taeniaeformis</name>
    <dbReference type="NCBI Taxonomy" id="6205"/>
    <lineage>
        <taxon>Eukaryota</taxon>
        <taxon>Metazoa</taxon>
        <taxon>Spiralia</taxon>
        <taxon>Lophotrochozoa</taxon>
        <taxon>Platyhelminthes</taxon>
        <taxon>Cestoda</taxon>
        <taxon>Eucestoda</taxon>
        <taxon>Cyclophyllidea</taxon>
        <taxon>Taeniidae</taxon>
        <taxon>Hydatigera</taxon>
    </lineage>
</organism>
<dbReference type="Pfam" id="PF14736">
    <property type="entry name" value="N_Asn_amidohyd"/>
    <property type="match status" value="1"/>
</dbReference>
<dbReference type="GO" id="GO:0008418">
    <property type="term" value="F:protein-N-terminal asparagine amidohydrolase activity"/>
    <property type="evidence" value="ECO:0007669"/>
    <property type="project" value="InterPro"/>
</dbReference>
<reference evidence="1 2" key="2">
    <citation type="submission" date="2018-11" db="EMBL/GenBank/DDBJ databases">
        <authorList>
            <consortium name="Pathogen Informatics"/>
        </authorList>
    </citation>
    <scope>NUCLEOTIDE SEQUENCE [LARGE SCALE GENOMIC DNA]</scope>
</reference>
<reference evidence="3" key="1">
    <citation type="submission" date="2017-02" db="UniProtKB">
        <authorList>
            <consortium name="WormBaseParasite"/>
        </authorList>
    </citation>
    <scope>IDENTIFICATION</scope>
</reference>
<dbReference type="WBParaSite" id="TTAC_0001003701-mRNA-1">
    <property type="protein sequence ID" value="TTAC_0001003701-mRNA-1"/>
    <property type="gene ID" value="TTAC_0001003701"/>
</dbReference>
<gene>
    <name evidence="1" type="ORF">TTAC_LOCUS10022</name>
</gene>
<dbReference type="GO" id="GO:0005634">
    <property type="term" value="C:nucleus"/>
    <property type="evidence" value="ECO:0007669"/>
    <property type="project" value="TreeGrafter"/>
</dbReference>
<dbReference type="EMBL" id="UYWX01021246">
    <property type="protein sequence ID" value="VDM35002.1"/>
    <property type="molecule type" value="Genomic_DNA"/>
</dbReference>
<dbReference type="GO" id="GO:0006511">
    <property type="term" value="P:ubiquitin-dependent protein catabolic process"/>
    <property type="evidence" value="ECO:0007669"/>
    <property type="project" value="TreeGrafter"/>
</dbReference>
<proteinExistence type="predicted"/>
<dbReference type="Proteomes" id="UP000274429">
    <property type="component" value="Unassembled WGS sequence"/>
</dbReference>
<dbReference type="PANTHER" id="PTHR12498">
    <property type="entry name" value="N-TERMINAL ASPARAGINE AMIDOHYDROLASE"/>
    <property type="match status" value="1"/>
</dbReference>
<protein>
    <submittedName>
        <fullName evidence="3">NurA domain-containing protein</fullName>
    </submittedName>
</protein>